<feature type="transmembrane region" description="Helical" evidence="2">
    <location>
        <begin position="72"/>
        <end position="94"/>
    </location>
</feature>
<dbReference type="EMBL" id="AHZU02001014">
    <property type="protein sequence ID" value="KFG37416.1"/>
    <property type="molecule type" value="Genomic_DNA"/>
</dbReference>
<gene>
    <name evidence="3" type="ORF">TGDOM2_313235</name>
</gene>
<dbReference type="VEuPathDB" id="ToxoDB:TGDOM2_313235"/>
<accession>A0A086JZ48</accession>
<feature type="compositionally biased region" description="Low complexity" evidence="1">
    <location>
        <begin position="1"/>
        <end position="16"/>
    </location>
</feature>
<name>A0A086JZ48_TOXGO</name>
<dbReference type="AlphaFoldDB" id="A0A086JZ48"/>
<sequence length="238" mass="25656">MSTNASASPVEASVSSLPTGRPTVCEAACNRGSLTGENVGSDNPNHRHILSVLVDVLKGHGEDKILASRARAIVVVGVVSFLLATACASMSLVTAYRKELYAYGALEFLLALLVLFFSCQAGIYKGTTHCLLFAASSLCMAFLQIVLISFGVFTVITLEEELDRVDDTSADPAELLMDIALRILQCFLSAVTLLSYSVSTCIGFRLREYLLQPPIIVVARQEDAQSIPHQSVRLEPPF</sequence>
<feature type="transmembrane region" description="Helical" evidence="2">
    <location>
        <begin position="100"/>
        <end position="119"/>
    </location>
</feature>
<evidence type="ECO:0000256" key="1">
    <source>
        <dbReference type="SAM" id="MobiDB-lite"/>
    </source>
</evidence>
<feature type="transmembrane region" description="Helical" evidence="2">
    <location>
        <begin position="131"/>
        <end position="156"/>
    </location>
</feature>
<comment type="caution">
    <text evidence="3">The sequence shown here is derived from an EMBL/GenBank/DDBJ whole genome shotgun (WGS) entry which is preliminary data.</text>
</comment>
<feature type="region of interest" description="Disordered" evidence="1">
    <location>
        <begin position="1"/>
        <end position="20"/>
    </location>
</feature>
<protein>
    <submittedName>
        <fullName evidence="3">Putative transmembrane protein</fullName>
    </submittedName>
</protein>
<proteinExistence type="predicted"/>
<evidence type="ECO:0000256" key="2">
    <source>
        <dbReference type="SAM" id="Phobius"/>
    </source>
</evidence>
<feature type="transmembrane region" description="Helical" evidence="2">
    <location>
        <begin position="176"/>
        <end position="198"/>
    </location>
</feature>
<dbReference type="Proteomes" id="UP000028837">
    <property type="component" value="Unassembled WGS sequence"/>
</dbReference>
<keyword evidence="2 3" id="KW-0812">Transmembrane</keyword>
<keyword evidence="2" id="KW-0472">Membrane</keyword>
<evidence type="ECO:0000313" key="3">
    <source>
        <dbReference type="EMBL" id="KFG37416.1"/>
    </source>
</evidence>
<reference evidence="3 4" key="1">
    <citation type="submission" date="2014-02" db="EMBL/GenBank/DDBJ databases">
        <authorList>
            <person name="Sibley D."/>
            <person name="Venepally P."/>
            <person name="Karamycheva S."/>
            <person name="Hadjithomas M."/>
            <person name="Khan A."/>
            <person name="Brunk B."/>
            <person name="Roos D."/>
            <person name="Caler E."/>
            <person name="Lorenzi H."/>
        </authorList>
    </citation>
    <scope>NUCLEOTIDE SEQUENCE [LARGE SCALE GENOMIC DNA]</scope>
    <source>
        <strain evidence="3 4">GAB2-2007-GAL-DOM2</strain>
    </source>
</reference>
<dbReference type="OrthoDB" id="331234at2759"/>
<organism evidence="3 4">
    <name type="scientific">Toxoplasma gondii GAB2-2007-GAL-DOM2</name>
    <dbReference type="NCBI Taxonomy" id="1130820"/>
    <lineage>
        <taxon>Eukaryota</taxon>
        <taxon>Sar</taxon>
        <taxon>Alveolata</taxon>
        <taxon>Apicomplexa</taxon>
        <taxon>Conoidasida</taxon>
        <taxon>Coccidia</taxon>
        <taxon>Eucoccidiorida</taxon>
        <taxon>Eimeriorina</taxon>
        <taxon>Sarcocystidae</taxon>
        <taxon>Toxoplasma</taxon>
    </lineage>
</organism>
<keyword evidence="2" id="KW-1133">Transmembrane helix</keyword>
<evidence type="ECO:0000313" key="4">
    <source>
        <dbReference type="Proteomes" id="UP000028837"/>
    </source>
</evidence>